<dbReference type="GO" id="GO:0016020">
    <property type="term" value="C:membrane"/>
    <property type="evidence" value="ECO:0007669"/>
    <property type="project" value="UniProtKB-SubCell"/>
</dbReference>
<accession>A0A419WEA7</accession>
<dbReference type="InterPro" id="IPR002809">
    <property type="entry name" value="EMC3/TMCO1"/>
</dbReference>
<dbReference type="PANTHER" id="PTHR42198:SF1">
    <property type="entry name" value="INTEGRAL MEMBRANE PROTEIN"/>
    <property type="match status" value="1"/>
</dbReference>
<evidence type="ECO:0000256" key="1">
    <source>
        <dbReference type="ARBA" id="ARBA00004141"/>
    </source>
</evidence>
<gene>
    <name evidence="6" type="ORF">ATJ93_3451</name>
</gene>
<dbReference type="InterPro" id="IPR038978">
    <property type="entry name" value="MJ0935"/>
</dbReference>
<keyword evidence="2 5" id="KW-0812">Transmembrane</keyword>
<proteinExistence type="predicted"/>
<dbReference type="AlphaFoldDB" id="A0A419WEA7"/>
<keyword evidence="4 5" id="KW-0472">Membrane</keyword>
<feature type="transmembrane region" description="Helical" evidence="5">
    <location>
        <begin position="210"/>
        <end position="229"/>
    </location>
</feature>
<evidence type="ECO:0000256" key="4">
    <source>
        <dbReference type="ARBA" id="ARBA00023136"/>
    </source>
</evidence>
<comment type="caution">
    <text evidence="6">The sequence shown here is derived from an EMBL/GenBank/DDBJ whole genome shotgun (WGS) entry which is preliminary data.</text>
</comment>
<feature type="transmembrane region" description="Helical" evidence="5">
    <location>
        <begin position="94"/>
        <end position="112"/>
    </location>
</feature>
<comment type="subcellular location">
    <subcellularLocation>
        <location evidence="1">Membrane</location>
        <topology evidence="1">Multi-pass membrane protein</topology>
    </subcellularLocation>
</comment>
<name>A0A419WEA7_9EURY</name>
<evidence type="ECO:0000313" key="7">
    <source>
        <dbReference type="Proteomes" id="UP000283805"/>
    </source>
</evidence>
<reference evidence="6 7" key="1">
    <citation type="submission" date="2018-09" db="EMBL/GenBank/DDBJ databases">
        <title>Genomic Encyclopedia of Archaeal and Bacterial Type Strains, Phase II (KMG-II): from individual species to whole genera.</title>
        <authorList>
            <person name="Goeker M."/>
        </authorList>
    </citation>
    <scope>NUCLEOTIDE SEQUENCE [LARGE SCALE GENOMIC DNA]</scope>
    <source>
        <strain evidence="6 7">DSM 13151</strain>
    </source>
</reference>
<sequence>MTASGTHVAADDEGAAALATVLRTAEESDGTVARTDVRDDIDREHWGAMLEQGVLVPVDGEDRFVLNDPTAVRETLDGREFDPPEPEGWSRRDVAAGIGALSLVAGYQVSAIRDGVAAALDLAIGPLAAALPFPVVVLALAVATTLATTLVRRRLERPDTGAFRHRTRELRERLAAARARGDETTVERLADQRRDLVGRQALLLTDHLKVLAWTMVLTVPVFLYLSWLVTAPAHATAPLVTVAPVLGDIVWTARIVGPVQAWMAWYALCSLVSSLVARGVGRVVPAGFEGRPS</sequence>
<evidence type="ECO:0000256" key="3">
    <source>
        <dbReference type="ARBA" id="ARBA00022989"/>
    </source>
</evidence>
<evidence type="ECO:0000256" key="5">
    <source>
        <dbReference type="SAM" id="Phobius"/>
    </source>
</evidence>
<protein>
    <submittedName>
        <fullName evidence="6">Uncharacterized membrane protein (DUF106 family)</fullName>
    </submittedName>
</protein>
<keyword evidence="7" id="KW-1185">Reference proteome</keyword>
<organism evidence="6 7">
    <name type="scientific">Halopiger aswanensis</name>
    <dbReference type="NCBI Taxonomy" id="148449"/>
    <lineage>
        <taxon>Archaea</taxon>
        <taxon>Methanobacteriati</taxon>
        <taxon>Methanobacteriota</taxon>
        <taxon>Stenosarchaea group</taxon>
        <taxon>Halobacteria</taxon>
        <taxon>Halobacteriales</taxon>
        <taxon>Natrialbaceae</taxon>
        <taxon>Halopiger</taxon>
    </lineage>
</organism>
<dbReference type="PANTHER" id="PTHR42198">
    <property type="entry name" value="INTEGRAL MEMBRANE PROTEIN"/>
    <property type="match status" value="1"/>
</dbReference>
<dbReference type="SMART" id="SM01415">
    <property type="entry name" value="DUF106"/>
    <property type="match status" value="1"/>
</dbReference>
<evidence type="ECO:0000313" key="6">
    <source>
        <dbReference type="EMBL" id="RKD93819.1"/>
    </source>
</evidence>
<feature type="transmembrane region" description="Helical" evidence="5">
    <location>
        <begin position="124"/>
        <end position="147"/>
    </location>
</feature>
<dbReference type="OrthoDB" id="84619at2157"/>
<feature type="transmembrane region" description="Helical" evidence="5">
    <location>
        <begin position="249"/>
        <end position="268"/>
    </location>
</feature>
<dbReference type="RefSeq" id="WP_120245808.1">
    <property type="nucleotide sequence ID" value="NZ_RAPO01000003.1"/>
</dbReference>
<dbReference type="Pfam" id="PF01956">
    <property type="entry name" value="EMC3_TMCO1"/>
    <property type="match status" value="1"/>
</dbReference>
<evidence type="ECO:0000256" key="2">
    <source>
        <dbReference type="ARBA" id="ARBA00022692"/>
    </source>
</evidence>
<keyword evidence="3 5" id="KW-1133">Transmembrane helix</keyword>
<dbReference type="EMBL" id="RAPO01000003">
    <property type="protein sequence ID" value="RKD93819.1"/>
    <property type="molecule type" value="Genomic_DNA"/>
</dbReference>
<dbReference type="Proteomes" id="UP000283805">
    <property type="component" value="Unassembled WGS sequence"/>
</dbReference>